<dbReference type="GO" id="GO:0007274">
    <property type="term" value="P:neuromuscular synaptic transmission"/>
    <property type="evidence" value="ECO:0007669"/>
    <property type="project" value="TreeGrafter"/>
</dbReference>
<evidence type="ECO:0000313" key="7">
    <source>
        <dbReference type="Proteomes" id="UP000296049"/>
    </source>
</evidence>
<evidence type="ECO:0000256" key="2">
    <source>
        <dbReference type="PROSITE-ProRule" id="PRU00192"/>
    </source>
</evidence>
<dbReference type="InterPro" id="IPR057950">
    <property type="entry name" value="RIMB1/RIM3A-C-like_N"/>
</dbReference>
<feature type="region of interest" description="Disordered" evidence="4">
    <location>
        <begin position="321"/>
        <end position="347"/>
    </location>
</feature>
<feature type="region of interest" description="Disordered" evidence="4">
    <location>
        <begin position="768"/>
        <end position="820"/>
    </location>
</feature>
<dbReference type="PANTHER" id="PTHR14234:SF20">
    <property type="entry name" value="PERIPHERAL-TYPE BENZODIAZEPINE RECEPTOR-ASSOCIATED PROTEIN 1"/>
    <property type="match status" value="1"/>
</dbReference>
<keyword evidence="6" id="KW-0675">Receptor</keyword>
<keyword evidence="7" id="KW-1185">Reference proteome</keyword>
<sequence>MRPWRLHAAVTAYPHHYKHLEASTLGKASRFSLATLEEVLQHIERGKEQDICEQLLGGQRRKCLSTLDKDLPPPRTAERRDCVEPGLRLKQIHTSEPDYSYIYAGRKELRARSSAAVNQAAVDSGQQRPCARSPQGTGLLRAARLLPALGCSEMLQIPRKDRRDKAWQCQPEVIALRRSPACLHVLASECAPGGAELSNGFVGLYFACCDSKSLDCEQQYETSEIDVTNETDVPEPSDQHKVLPGTLRWMLEQHARLQRAMSGLEKQRQALEAKQCLLREASTKEECQELQMLQEAKEKLVVLTEQLEEKCRSLLKIIHQASKTPGPPPSQSSAEAPPPCESAPSPSEEVLLAQLTQLSEEKKRLEEENSRLRRQLDAAMGVQAENADLKKQVEKMAEEQNSALQQVSELQAQLQEAECQLKALKEIADRGPQLEREHLETQLALQKKEQELESLQRAQAEGKRQHEEASQMLRAQVADLEDRCHHQTKQLKLLAEELQRLQSEQSSPATTPLPQLSPTHPATSESQPAEDSPGPSLPAEEGAADESQEAETWQQPFDLQASLGQGPARIRKFLALNSYDPADSPNKHLERELPLTAGQFVYVIGEMDEDGWYIGERTDGSRGFVPSNLVEEVFDDLSLTAVPPDLGDHCAVPLSFVQKNTAELKKEMERDSVFRKSRLAKMGSDVTLAIASKGRAQQGQRFLSCSKSLSCCCSDAWAQSCSPLFKPQSEQEVCQRKVCEIRSSDLVAIPLYMKGTLFSNTFHSCRKPDHLQPLPGGSPHPPRPPRYPKGSAPQAHPMEPAEEKGRKKGDELPLPLPSPRPCRAKIPLLREPFGPKKKIASPVVRLVYPNDYIHPPPGFTALDKEDKFVQSPLSCSLLASSQLLLAILPEPQHAATNRPPLLPHIALPHAELLCSPHLPPLSSVLHFCHEDGEEGIQSLQGSGPKSPRHLHRGTKPLWGSPTGLVLVPASQRSPSQLLVLLQAVACVGGCPQPALWGRWFHTNAELQGSSGPQSTPHHDDFISTCCFRAFCALSEIDSDGCSPPPFVYHGPDLKPLALHRGLFWVTSWCSSCHETSTPTTVRPRPIDMTEDNAIVQEHAVNCHDSELSEGQSARN</sequence>
<dbReference type="Pfam" id="PF07653">
    <property type="entry name" value="SH3_2"/>
    <property type="match status" value="1"/>
</dbReference>
<feature type="coiled-coil region" evidence="3">
    <location>
        <begin position="254"/>
        <end position="313"/>
    </location>
</feature>
<dbReference type="EMBL" id="KB744088">
    <property type="protein sequence ID" value="EOA96062.1"/>
    <property type="molecule type" value="Genomic_DNA"/>
</dbReference>
<keyword evidence="1 2" id="KW-0728">SH3 domain</keyword>
<dbReference type="InterPro" id="IPR040325">
    <property type="entry name" value="RIMBP1/2/3"/>
</dbReference>
<evidence type="ECO:0000256" key="4">
    <source>
        <dbReference type="SAM" id="MobiDB-lite"/>
    </source>
</evidence>
<dbReference type="InterPro" id="IPR001452">
    <property type="entry name" value="SH3_domain"/>
</dbReference>
<dbReference type="PROSITE" id="PS50002">
    <property type="entry name" value="SH3"/>
    <property type="match status" value="1"/>
</dbReference>
<proteinExistence type="predicted"/>
<evidence type="ECO:0000256" key="3">
    <source>
        <dbReference type="SAM" id="Coils"/>
    </source>
</evidence>
<gene>
    <name evidence="6" type="ORF">Anapl_03863</name>
</gene>
<dbReference type="SMART" id="SM00326">
    <property type="entry name" value="SH3"/>
    <property type="match status" value="1"/>
</dbReference>
<protein>
    <submittedName>
        <fullName evidence="6">Peripheral-type benzodiazepine receptor-associated protein 1</fullName>
    </submittedName>
</protein>
<dbReference type="SUPFAM" id="SSF50044">
    <property type="entry name" value="SH3-domain"/>
    <property type="match status" value="1"/>
</dbReference>
<feature type="compositionally biased region" description="Polar residues" evidence="4">
    <location>
        <begin position="500"/>
        <end position="529"/>
    </location>
</feature>
<organism evidence="6 7">
    <name type="scientific">Anas platyrhynchos</name>
    <name type="common">Mallard</name>
    <name type="synonym">Anas boschas</name>
    <dbReference type="NCBI Taxonomy" id="8839"/>
    <lineage>
        <taxon>Eukaryota</taxon>
        <taxon>Metazoa</taxon>
        <taxon>Chordata</taxon>
        <taxon>Craniata</taxon>
        <taxon>Vertebrata</taxon>
        <taxon>Euteleostomi</taxon>
        <taxon>Archelosauria</taxon>
        <taxon>Archosauria</taxon>
        <taxon>Dinosauria</taxon>
        <taxon>Saurischia</taxon>
        <taxon>Theropoda</taxon>
        <taxon>Coelurosauria</taxon>
        <taxon>Aves</taxon>
        <taxon>Neognathae</taxon>
        <taxon>Galloanserae</taxon>
        <taxon>Anseriformes</taxon>
        <taxon>Anatidae</taxon>
        <taxon>Anatinae</taxon>
        <taxon>Anas</taxon>
    </lineage>
</organism>
<evidence type="ECO:0000259" key="5">
    <source>
        <dbReference type="PROSITE" id="PS50002"/>
    </source>
</evidence>
<evidence type="ECO:0000256" key="1">
    <source>
        <dbReference type="ARBA" id="ARBA00022443"/>
    </source>
</evidence>
<dbReference type="Pfam" id="PF25566">
    <property type="entry name" value="RIMB1_N"/>
    <property type="match status" value="1"/>
</dbReference>
<feature type="compositionally biased region" description="Basic and acidic residues" evidence="4">
    <location>
        <begin position="799"/>
        <end position="811"/>
    </location>
</feature>
<keyword evidence="3" id="KW-0175">Coiled coil</keyword>
<dbReference type="GO" id="GO:0045202">
    <property type="term" value="C:synapse"/>
    <property type="evidence" value="ECO:0007669"/>
    <property type="project" value="GOC"/>
</dbReference>
<accession>R0L6Z3</accession>
<feature type="compositionally biased region" description="Pro residues" evidence="4">
    <location>
        <begin position="325"/>
        <end position="341"/>
    </location>
</feature>
<feature type="compositionally biased region" description="Pro residues" evidence="4">
    <location>
        <begin position="776"/>
        <end position="787"/>
    </location>
</feature>
<reference evidence="7" key="1">
    <citation type="journal article" date="2013" name="Nat. Genet.">
        <title>The duck genome and transcriptome provide insight into an avian influenza virus reservoir species.</title>
        <authorList>
            <person name="Huang Y."/>
            <person name="Li Y."/>
            <person name="Burt D.W."/>
            <person name="Chen H."/>
            <person name="Zhang Y."/>
            <person name="Qian W."/>
            <person name="Kim H."/>
            <person name="Gan S."/>
            <person name="Zhao Y."/>
            <person name="Li J."/>
            <person name="Yi K."/>
            <person name="Feng H."/>
            <person name="Zhu P."/>
            <person name="Li B."/>
            <person name="Liu Q."/>
            <person name="Fairley S."/>
            <person name="Magor K.E."/>
            <person name="Du Z."/>
            <person name="Hu X."/>
            <person name="Goodman L."/>
            <person name="Tafer H."/>
            <person name="Vignal A."/>
            <person name="Lee T."/>
            <person name="Kim K.W."/>
            <person name="Sheng Z."/>
            <person name="An Y."/>
            <person name="Searle S."/>
            <person name="Herrero J."/>
            <person name="Groenen M.A."/>
            <person name="Crooijmans R.P."/>
            <person name="Faraut T."/>
            <person name="Cai Q."/>
            <person name="Webster R.G."/>
            <person name="Aldridge J.R."/>
            <person name="Warren W.C."/>
            <person name="Bartschat S."/>
            <person name="Kehr S."/>
            <person name="Marz M."/>
            <person name="Stadler P.F."/>
            <person name="Smith J."/>
            <person name="Kraus R.H."/>
            <person name="Zhao Y."/>
            <person name="Ren L."/>
            <person name="Fei J."/>
            <person name="Morisson M."/>
            <person name="Kaiser P."/>
            <person name="Griffin D.K."/>
            <person name="Rao M."/>
            <person name="Pitel F."/>
            <person name="Wang J."/>
            <person name="Li N."/>
        </authorList>
    </citation>
    <scope>NUCLEOTIDE SEQUENCE [LARGE SCALE GENOMIC DNA]</scope>
</reference>
<dbReference type="InterPro" id="IPR036028">
    <property type="entry name" value="SH3-like_dom_sf"/>
</dbReference>
<dbReference type="PANTHER" id="PTHR14234">
    <property type="entry name" value="RIM BINDING PROTEIN-RELATED"/>
    <property type="match status" value="1"/>
</dbReference>
<dbReference type="AlphaFoldDB" id="R0L6Z3"/>
<dbReference type="Proteomes" id="UP000296049">
    <property type="component" value="Unassembled WGS sequence"/>
</dbReference>
<evidence type="ECO:0000313" key="6">
    <source>
        <dbReference type="EMBL" id="EOA96062.1"/>
    </source>
</evidence>
<dbReference type="Gene3D" id="2.30.30.40">
    <property type="entry name" value="SH3 Domains"/>
    <property type="match status" value="1"/>
</dbReference>
<feature type="region of interest" description="Disordered" evidence="4">
    <location>
        <begin position="500"/>
        <end position="553"/>
    </location>
</feature>
<feature type="domain" description="SH3" evidence="5">
    <location>
        <begin position="568"/>
        <end position="635"/>
    </location>
</feature>
<name>R0L6Z3_ANAPL</name>